<evidence type="ECO:0000256" key="4">
    <source>
        <dbReference type="ARBA" id="ARBA00022741"/>
    </source>
</evidence>
<dbReference type="GO" id="GO:0004386">
    <property type="term" value="F:helicase activity"/>
    <property type="evidence" value="ECO:0007669"/>
    <property type="project" value="UniProtKB-KW"/>
</dbReference>
<evidence type="ECO:0000256" key="5">
    <source>
        <dbReference type="ARBA" id="ARBA00022801"/>
    </source>
</evidence>
<keyword evidence="8" id="KW-0051">Antiviral defense</keyword>
<keyword evidence="4" id="KW-0547">Nucleotide-binding</keyword>
<dbReference type="SMART" id="SM00487">
    <property type="entry name" value="DEXDc"/>
    <property type="match status" value="1"/>
</dbReference>
<dbReference type="InterPro" id="IPR054712">
    <property type="entry name" value="Cas3-like_dom"/>
</dbReference>
<accession>A0A212JCR6</accession>
<keyword evidence="5 11" id="KW-0378">Hydrolase</keyword>
<keyword evidence="7" id="KW-0067">ATP-binding</keyword>
<dbReference type="GO" id="GO:0046872">
    <property type="term" value="F:metal ion binding"/>
    <property type="evidence" value="ECO:0007669"/>
    <property type="project" value="UniProtKB-KW"/>
</dbReference>
<evidence type="ECO:0000256" key="8">
    <source>
        <dbReference type="ARBA" id="ARBA00023118"/>
    </source>
</evidence>
<keyword evidence="3" id="KW-0479">Metal-binding</keyword>
<dbReference type="InterPro" id="IPR006483">
    <property type="entry name" value="CRISPR-assoc_Cas3_HD"/>
</dbReference>
<evidence type="ECO:0000259" key="9">
    <source>
        <dbReference type="PROSITE" id="PS51192"/>
    </source>
</evidence>
<dbReference type="CDD" id="cd09641">
    <property type="entry name" value="Cas3''_I"/>
    <property type="match status" value="1"/>
</dbReference>
<dbReference type="PANTHER" id="PTHR47962">
    <property type="entry name" value="ATP-DEPENDENT HELICASE LHR-RELATED-RELATED"/>
    <property type="match status" value="1"/>
</dbReference>
<dbReference type="Pfam" id="PF00270">
    <property type="entry name" value="DEAD"/>
    <property type="match status" value="1"/>
</dbReference>
<evidence type="ECO:0000313" key="11">
    <source>
        <dbReference type="EMBL" id="SBV97236.1"/>
    </source>
</evidence>
<comment type="similarity">
    <text evidence="2">In the central section; belongs to the CRISPR-associated helicase Cas3 family.</text>
</comment>
<organism evidence="11">
    <name type="scientific">uncultured Alphaproteobacteria bacterium</name>
    <dbReference type="NCBI Taxonomy" id="91750"/>
    <lineage>
        <taxon>Bacteria</taxon>
        <taxon>Pseudomonadati</taxon>
        <taxon>Pseudomonadota</taxon>
        <taxon>Alphaproteobacteria</taxon>
        <taxon>environmental samples</taxon>
    </lineage>
</organism>
<dbReference type="GO" id="GO:0016887">
    <property type="term" value="F:ATP hydrolysis activity"/>
    <property type="evidence" value="ECO:0007669"/>
    <property type="project" value="TreeGrafter"/>
</dbReference>
<dbReference type="SUPFAM" id="SSF52540">
    <property type="entry name" value="P-loop containing nucleoside triphosphate hydrolases"/>
    <property type="match status" value="1"/>
</dbReference>
<dbReference type="PANTHER" id="PTHR47962:SF5">
    <property type="entry name" value="ATP-DEPENDENT HELICASE LHR-RELATED"/>
    <property type="match status" value="1"/>
</dbReference>
<feature type="domain" description="HD Cas3-type" evidence="10">
    <location>
        <begin position="14"/>
        <end position="179"/>
    </location>
</feature>
<protein>
    <submittedName>
        <fullName evidence="11">Metal dependent phosphohydrolase</fullName>
    </submittedName>
</protein>
<dbReference type="EMBL" id="FLUO01000001">
    <property type="protein sequence ID" value="SBV97236.1"/>
    <property type="molecule type" value="Genomic_DNA"/>
</dbReference>
<dbReference type="InterPro" id="IPR038257">
    <property type="entry name" value="CRISPR-assoc_Cas3_HD_sf"/>
</dbReference>
<dbReference type="InterPro" id="IPR011545">
    <property type="entry name" value="DEAD/DEAH_box_helicase_dom"/>
</dbReference>
<dbReference type="NCBIfam" id="TIGR01596">
    <property type="entry name" value="cas3_HD"/>
    <property type="match status" value="1"/>
</dbReference>
<dbReference type="InterPro" id="IPR052511">
    <property type="entry name" value="ATP-dep_Helicase"/>
</dbReference>
<evidence type="ECO:0000256" key="1">
    <source>
        <dbReference type="ARBA" id="ARBA00006847"/>
    </source>
</evidence>
<dbReference type="PROSITE" id="PS51643">
    <property type="entry name" value="HD_CAS3"/>
    <property type="match status" value="1"/>
</dbReference>
<dbReference type="GO" id="GO:0051607">
    <property type="term" value="P:defense response to virus"/>
    <property type="evidence" value="ECO:0007669"/>
    <property type="project" value="UniProtKB-KW"/>
</dbReference>
<comment type="similarity">
    <text evidence="1">In the N-terminal section; belongs to the CRISPR-associated nuclease Cas3-HD family.</text>
</comment>
<dbReference type="Gene3D" id="1.10.3210.30">
    <property type="match status" value="1"/>
</dbReference>
<dbReference type="GO" id="GO:0003677">
    <property type="term" value="F:DNA binding"/>
    <property type="evidence" value="ECO:0007669"/>
    <property type="project" value="TreeGrafter"/>
</dbReference>
<evidence type="ECO:0000259" key="10">
    <source>
        <dbReference type="PROSITE" id="PS51643"/>
    </source>
</evidence>
<evidence type="ECO:0000256" key="3">
    <source>
        <dbReference type="ARBA" id="ARBA00022723"/>
    </source>
</evidence>
<gene>
    <name evidence="11" type="ORF">KL86APRO_10859</name>
</gene>
<dbReference type="InterPro" id="IPR027417">
    <property type="entry name" value="P-loop_NTPase"/>
</dbReference>
<evidence type="ECO:0000256" key="6">
    <source>
        <dbReference type="ARBA" id="ARBA00022806"/>
    </source>
</evidence>
<evidence type="ECO:0000256" key="7">
    <source>
        <dbReference type="ARBA" id="ARBA00022840"/>
    </source>
</evidence>
<feature type="domain" description="Helicase ATP-binding" evidence="9">
    <location>
        <begin position="242"/>
        <end position="429"/>
    </location>
</feature>
<dbReference type="PROSITE" id="PS51192">
    <property type="entry name" value="HELICASE_ATP_BIND_1"/>
    <property type="match status" value="1"/>
</dbReference>
<dbReference type="InterPro" id="IPR014001">
    <property type="entry name" value="Helicase_ATP-bd"/>
</dbReference>
<reference evidence="11" key="1">
    <citation type="submission" date="2016-04" db="EMBL/GenBank/DDBJ databases">
        <authorList>
            <person name="Evans L.H."/>
            <person name="Alamgir A."/>
            <person name="Owens N."/>
            <person name="Weber N.D."/>
            <person name="Virtaneva K."/>
            <person name="Barbian K."/>
            <person name="Babar A."/>
            <person name="Rosenke K."/>
        </authorList>
    </citation>
    <scope>NUCLEOTIDE SEQUENCE</scope>
    <source>
        <strain evidence="11">86</strain>
    </source>
</reference>
<dbReference type="Gene3D" id="3.40.50.300">
    <property type="entry name" value="P-loop containing nucleotide triphosphate hydrolases"/>
    <property type="match status" value="2"/>
</dbReference>
<dbReference type="SUPFAM" id="SSF109604">
    <property type="entry name" value="HD-domain/PDEase-like"/>
    <property type="match status" value="1"/>
</dbReference>
<sequence>MDKTYFAHSLEGQPQETWEPLSRHLRRTSALAGMFAAAFSARDWGRAAGILHDAGKYRAAFQHRIRGSSLRAEHASIGALLATRHFPKTTGLLLAYATAGHHTGLPNGGDAGDADLDARLKQAKEWEADMPPTFPEISVIPSVLGLPAAMRKLPMERQSFALHLFARMVFSALCDADFLCTEAFYDPRKTHLRRGKSALAKMDYALAAHLLRKSHAARQRMRSDKERTILDARDAVGDACRTSATGDPGVYALTVPTGGGKTLASLAFALTHARLHGLRRVIYVIPYTSIIEQTAQAFRDALGPDLADAVLEHHSAAVAPEDDEPIGPEKRKLATENWDHPLIVTTTVQFFESLFAARPAQCRKLHNIAGSVIVLDEVQTLPAPLLQPCVAALEQLASVYGCTVLLCSATQPNLAHPTLTWPLPHARPIIDDVPGLFAIFERCRAEFAGTLTDADLIARLRAEPQILCIVDQRAHAADLFAALEGADAFHLSAAMCPSHRRTVLDEVKHRLSAGKPCRLVATTVVEAGVDVSFPVVFRAVAGIDSLMQAGGRCNRNGEGPIGRFVVFESERPLWLAELRRRRELARPLLSLGADPLAHDTVARYFDDLFAVSNLDQPGIMAMCAERARDVIWPFRKIAETFRVIDQDTLPVIVPFGDADALCDRLQFCAERGFPPGLNDTVRPLQQVSVAVFRNQFERLDRMGGISRIGPDGRFARLVATELYGDCGLQPVAGERSPEGNIF</sequence>
<dbReference type="AlphaFoldDB" id="A0A212JCR6"/>
<proteinExistence type="inferred from homology"/>
<dbReference type="CDD" id="cd17930">
    <property type="entry name" value="DEXHc_cas3"/>
    <property type="match status" value="1"/>
</dbReference>
<evidence type="ECO:0000256" key="2">
    <source>
        <dbReference type="ARBA" id="ARBA00009046"/>
    </source>
</evidence>
<dbReference type="Pfam" id="PF22590">
    <property type="entry name" value="Cas3-like_C_2"/>
    <property type="match status" value="1"/>
</dbReference>
<name>A0A212JCR6_9PROT</name>
<dbReference type="GO" id="GO:0005524">
    <property type="term" value="F:ATP binding"/>
    <property type="evidence" value="ECO:0007669"/>
    <property type="project" value="UniProtKB-KW"/>
</dbReference>
<keyword evidence="6" id="KW-0347">Helicase</keyword>